<dbReference type="InterPro" id="IPR050315">
    <property type="entry name" value="FAD-oxidoreductase_2"/>
</dbReference>
<keyword evidence="3" id="KW-0274">FAD</keyword>
<dbReference type="Proteomes" id="UP000438093">
    <property type="component" value="Unassembled WGS sequence"/>
</dbReference>
<feature type="transmembrane region" description="Helical" evidence="5">
    <location>
        <begin position="21"/>
        <end position="39"/>
    </location>
</feature>
<dbReference type="InterPro" id="IPR027477">
    <property type="entry name" value="Succ_DH/fumarate_Rdtase_cat_sf"/>
</dbReference>
<proteinExistence type="predicted"/>
<evidence type="ECO:0000256" key="5">
    <source>
        <dbReference type="SAM" id="Phobius"/>
    </source>
</evidence>
<dbReference type="SUPFAM" id="SSF56425">
    <property type="entry name" value="Succinate dehydrogenase/fumarate reductase flavoprotein, catalytic domain"/>
    <property type="match status" value="1"/>
</dbReference>
<dbReference type="PROSITE" id="PS51318">
    <property type="entry name" value="TAT"/>
    <property type="match status" value="1"/>
</dbReference>
<evidence type="ECO:0000256" key="3">
    <source>
        <dbReference type="ARBA" id="ARBA00022827"/>
    </source>
</evidence>
<dbReference type="GO" id="GO:0033765">
    <property type="term" value="F:steroid dehydrogenase activity, acting on the CH-CH group of donors"/>
    <property type="evidence" value="ECO:0007669"/>
    <property type="project" value="UniProtKB-ARBA"/>
</dbReference>
<evidence type="ECO:0000259" key="6">
    <source>
        <dbReference type="Pfam" id="PF00890"/>
    </source>
</evidence>
<keyword evidence="4" id="KW-0560">Oxidoreductase</keyword>
<keyword evidence="5" id="KW-0812">Transmembrane</keyword>
<name>A0A6N7RPS8_9ACTN</name>
<dbReference type="SUPFAM" id="SSF51905">
    <property type="entry name" value="FAD/NAD(P)-binding domain"/>
    <property type="match status" value="1"/>
</dbReference>
<accession>A0A6N7RPS8</accession>
<dbReference type="Gene3D" id="3.90.700.10">
    <property type="entry name" value="Succinate dehydrogenase/fumarate reductase flavoprotein, catalytic domain"/>
    <property type="match status" value="1"/>
</dbReference>
<keyword evidence="2" id="KW-0285">Flavoprotein</keyword>
<keyword evidence="5" id="KW-0472">Membrane</keyword>
<evidence type="ECO:0000313" key="7">
    <source>
        <dbReference type="EMBL" id="MRX83002.1"/>
    </source>
</evidence>
<dbReference type="Gene3D" id="3.50.50.60">
    <property type="entry name" value="FAD/NAD(P)-binding domain"/>
    <property type="match status" value="2"/>
</dbReference>
<comment type="cofactor">
    <cofactor evidence="1">
        <name>FAD</name>
        <dbReference type="ChEBI" id="CHEBI:57692"/>
    </cofactor>
</comment>
<dbReference type="PANTHER" id="PTHR43400">
    <property type="entry name" value="FUMARATE REDUCTASE"/>
    <property type="match status" value="1"/>
</dbReference>
<dbReference type="InterPro" id="IPR036188">
    <property type="entry name" value="FAD/NAD-bd_sf"/>
</dbReference>
<organism evidence="7 8">
    <name type="scientific">Eggerthella guodeyinii</name>
    <dbReference type="NCBI Taxonomy" id="2690837"/>
    <lineage>
        <taxon>Bacteria</taxon>
        <taxon>Bacillati</taxon>
        <taxon>Actinomycetota</taxon>
        <taxon>Coriobacteriia</taxon>
        <taxon>Eggerthellales</taxon>
        <taxon>Eggerthellaceae</taxon>
        <taxon>Eggerthella</taxon>
    </lineage>
</organism>
<dbReference type="InterPro" id="IPR003953">
    <property type="entry name" value="FAD-dep_OxRdtase_2_FAD-bd"/>
</dbReference>
<dbReference type="GO" id="GO:0008202">
    <property type="term" value="P:steroid metabolic process"/>
    <property type="evidence" value="ECO:0007669"/>
    <property type="project" value="UniProtKB-ARBA"/>
</dbReference>
<evidence type="ECO:0000256" key="4">
    <source>
        <dbReference type="ARBA" id="ARBA00023002"/>
    </source>
</evidence>
<dbReference type="InterPro" id="IPR006311">
    <property type="entry name" value="TAT_signal"/>
</dbReference>
<dbReference type="PANTHER" id="PTHR43400:SF10">
    <property type="entry name" value="3-OXOSTEROID 1-DEHYDROGENASE"/>
    <property type="match status" value="1"/>
</dbReference>
<dbReference type="AlphaFoldDB" id="A0A6N7RPS8"/>
<sequence>MQPRRRTMDEEKNASGITRRSLLMGMGLGAAGIAAGMMGCAPTAPQPAESDVSEQTDAVALKEPDETIDADIVICGSGMGGMSAAVTAAEEGANVVVLEKQSILGGGTNFAEGVFGMGSDLQKEAGVTGDLKELIAIEMEFQRHIVDYTLWEFVAEGAEENLVWLMDHGVEFVELGQGPYAAIRTQHMYVDHRGSNMIAKLEEAARSLGVDIRLETPGVHLLTDNDAVVGVQAESDGKVINVNAKAVILATGSAGENEELFNQYTSRVAEKYMWCGAQGLTGDGIRMACEAGMGEPFRLMAPIVGTTVEPLGVASHLASLGAMNPYALWVNQNGIRFTDEGLTRAYTTSVNAVESQIKTFSIVDQNLFDRLVQEGDMNVGWGYYVNKGTALSDAPKELERELKANSENVFKADTIDELAKRMGIDPATLKNTVEEYNALVDSGADTLHGKKPEYLAEVRTGPFYGFRVKGSKVNMFGGIHINSNVEVVREDGSVIPGLYAAGVECGGFQGETYGITVPSSCQGISLSTGRRSAKNAAAYAKAK</sequence>
<feature type="domain" description="FAD-dependent oxidoreductase 2 FAD-binding" evidence="6">
    <location>
        <begin position="71"/>
        <end position="510"/>
    </location>
</feature>
<comment type="caution">
    <text evidence="7">The sequence shown here is derived from an EMBL/GenBank/DDBJ whole genome shotgun (WGS) entry which is preliminary data.</text>
</comment>
<evidence type="ECO:0000256" key="2">
    <source>
        <dbReference type="ARBA" id="ARBA00022630"/>
    </source>
</evidence>
<evidence type="ECO:0000313" key="8">
    <source>
        <dbReference type="Proteomes" id="UP000438093"/>
    </source>
</evidence>
<gene>
    <name evidence="7" type="ORF">GJG86_10905</name>
</gene>
<keyword evidence="8" id="KW-1185">Reference proteome</keyword>
<reference evidence="8" key="1">
    <citation type="submission" date="2019-08" db="EMBL/GenBank/DDBJ databases">
        <title>Arthrobacter sp. nov., isolated from plateau pika and Tibetan wild ass.</title>
        <authorList>
            <person name="Ge Y."/>
        </authorList>
    </citation>
    <scope>NUCLEOTIDE SEQUENCE [LARGE SCALE GENOMIC DNA]</scope>
    <source>
        <strain evidence="8">HF-4214</strain>
    </source>
</reference>
<keyword evidence="5" id="KW-1133">Transmembrane helix</keyword>
<dbReference type="Pfam" id="PF00890">
    <property type="entry name" value="FAD_binding_2"/>
    <property type="match status" value="1"/>
</dbReference>
<protein>
    <submittedName>
        <fullName evidence="7">FAD-dependent oxidoreductase</fullName>
    </submittedName>
</protein>
<dbReference type="EMBL" id="VTFY01000008">
    <property type="protein sequence ID" value="MRX83002.1"/>
    <property type="molecule type" value="Genomic_DNA"/>
</dbReference>
<evidence type="ECO:0000256" key="1">
    <source>
        <dbReference type="ARBA" id="ARBA00001974"/>
    </source>
</evidence>